<feature type="transmembrane region" description="Helical" evidence="1">
    <location>
        <begin position="126"/>
        <end position="144"/>
    </location>
</feature>
<proteinExistence type="predicted"/>
<evidence type="ECO:0000313" key="2">
    <source>
        <dbReference type="EMBL" id="UQA90877.1"/>
    </source>
</evidence>
<feature type="transmembrane region" description="Helical" evidence="1">
    <location>
        <begin position="96"/>
        <end position="114"/>
    </location>
</feature>
<feature type="transmembrane region" description="Helical" evidence="1">
    <location>
        <begin position="57"/>
        <end position="76"/>
    </location>
</feature>
<evidence type="ECO:0008006" key="4">
    <source>
        <dbReference type="Google" id="ProtNLM"/>
    </source>
</evidence>
<name>A0ABY4M088_9ACTN</name>
<dbReference type="Proteomes" id="UP000830115">
    <property type="component" value="Chromosome"/>
</dbReference>
<keyword evidence="1" id="KW-0812">Transmembrane</keyword>
<keyword evidence="1" id="KW-0472">Membrane</keyword>
<sequence length="175" mass="17982">MCRPTTLAGAVAALYGVGSMTAAQVVKRLVGRWQPSTIILVGGIQMAAAYTTAEVSLSVPALVPTALLLGGGWSFMHSTIQSWATALTPTARATGVVMSGVALYVGSAPASGFTADAAEHRAYRGLFLLAAVLTVPLTLAAGIGRVRCRDLPGPDTAEQDGRNVSTLTFHGRARS</sequence>
<reference evidence="2" key="1">
    <citation type="submission" date="2021-10" db="EMBL/GenBank/DDBJ databases">
        <title>Streptomyces nigrumlapis sp.nov.,an antimicrobial producing actinobacterium isolated from Black Gobi rocks.</title>
        <authorList>
            <person name="Wen Y."/>
            <person name="Zhang W."/>
            <person name="Liu X.G."/>
        </authorList>
    </citation>
    <scope>NUCLEOTIDE SEQUENCE</scope>
    <source>
        <strain evidence="2">ST13-2-2</strain>
    </source>
</reference>
<evidence type="ECO:0000256" key="1">
    <source>
        <dbReference type="SAM" id="Phobius"/>
    </source>
</evidence>
<dbReference type="RefSeq" id="WP_248861644.1">
    <property type="nucleotide sequence ID" value="NZ_CP086322.1"/>
</dbReference>
<dbReference type="EMBL" id="CP086322">
    <property type="protein sequence ID" value="UQA90877.1"/>
    <property type="molecule type" value="Genomic_DNA"/>
</dbReference>
<dbReference type="InterPro" id="IPR036259">
    <property type="entry name" value="MFS_trans_sf"/>
</dbReference>
<protein>
    <recommendedName>
        <fullName evidence="4">MFS transporter</fullName>
    </recommendedName>
</protein>
<evidence type="ECO:0000313" key="3">
    <source>
        <dbReference type="Proteomes" id="UP000830115"/>
    </source>
</evidence>
<organism evidence="2 3">
    <name type="scientific">Streptomyces halobius</name>
    <dbReference type="NCBI Taxonomy" id="2879846"/>
    <lineage>
        <taxon>Bacteria</taxon>
        <taxon>Bacillati</taxon>
        <taxon>Actinomycetota</taxon>
        <taxon>Actinomycetes</taxon>
        <taxon>Kitasatosporales</taxon>
        <taxon>Streptomycetaceae</taxon>
        <taxon>Streptomyces</taxon>
    </lineage>
</organism>
<dbReference type="Gene3D" id="1.20.1250.20">
    <property type="entry name" value="MFS general substrate transporter like domains"/>
    <property type="match status" value="1"/>
</dbReference>
<accession>A0ABY4M088</accession>
<dbReference type="SUPFAM" id="SSF103473">
    <property type="entry name" value="MFS general substrate transporter"/>
    <property type="match status" value="1"/>
</dbReference>
<keyword evidence="3" id="KW-1185">Reference proteome</keyword>
<gene>
    <name evidence="2" type="ORF">K9S39_02380</name>
</gene>
<keyword evidence="1" id="KW-1133">Transmembrane helix</keyword>